<dbReference type="InterPro" id="IPR027413">
    <property type="entry name" value="GROEL-like_equatorial_sf"/>
</dbReference>
<evidence type="ECO:0000313" key="1">
    <source>
        <dbReference type="EMBL" id="MBZ3889838.1"/>
    </source>
</evidence>
<reference evidence="1" key="1">
    <citation type="submission" date="2020-03" db="EMBL/GenBank/DDBJ databases">
        <title>Studies in the Genomics of Life Span.</title>
        <authorList>
            <person name="Glass D."/>
        </authorList>
    </citation>
    <scope>NUCLEOTIDE SEQUENCE</scope>
    <source>
        <strain evidence="1">SUZIE</strain>
        <tissue evidence="1">Muscle</tissue>
    </source>
</reference>
<accession>A0AA41NGN7</accession>
<dbReference type="EMBL" id="JAATJV010434991">
    <property type="protein sequence ID" value="MBZ3889838.1"/>
    <property type="molecule type" value="Genomic_DNA"/>
</dbReference>
<dbReference type="Proteomes" id="UP001166674">
    <property type="component" value="Unassembled WGS sequence"/>
</dbReference>
<organism evidence="1 2">
    <name type="scientific">Sciurus carolinensis</name>
    <name type="common">Eastern gray squirrel</name>
    <dbReference type="NCBI Taxonomy" id="30640"/>
    <lineage>
        <taxon>Eukaryota</taxon>
        <taxon>Metazoa</taxon>
        <taxon>Chordata</taxon>
        <taxon>Craniata</taxon>
        <taxon>Vertebrata</taxon>
        <taxon>Euteleostomi</taxon>
        <taxon>Mammalia</taxon>
        <taxon>Eutheria</taxon>
        <taxon>Euarchontoglires</taxon>
        <taxon>Glires</taxon>
        <taxon>Rodentia</taxon>
        <taxon>Sciuromorpha</taxon>
        <taxon>Sciuridae</taxon>
        <taxon>Sciurinae</taxon>
        <taxon>Sciurini</taxon>
        <taxon>Sciurus</taxon>
    </lineage>
</organism>
<name>A0AA41NGN7_SCICA</name>
<sequence length="189" mass="21511">MATLAMVLDVNEYLKDTENQVISIIRGESRTQNGIEQRLQWTFAKSQDVEVNGVSTLVILLAAQFPKQWHQAVYAGDRTEQSLQVAITIIRRAIGNELVVTGFRAIEMELFKYLHDHHQGSMWYGVNISNEGNDNFEVFMWELTMVQINALTAALSLNMYVDEIIKNYCTIMGVPLGTDPRLRLRPSSM</sequence>
<dbReference type="Gene3D" id="1.10.560.10">
    <property type="entry name" value="GroEL-like equatorial domain"/>
    <property type="match status" value="1"/>
</dbReference>
<gene>
    <name evidence="1" type="ORF">SUZIE_205070</name>
</gene>
<dbReference type="SUPFAM" id="SSF48592">
    <property type="entry name" value="GroEL equatorial domain-like"/>
    <property type="match status" value="1"/>
</dbReference>
<evidence type="ECO:0000313" key="2">
    <source>
        <dbReference type="Proteomes" id="UP001166674"/>
    </source>
</evidence>
<proteinExistence type="predicted"/>
<comment type="caution">
    <text evidence="1">The sequence shown here is derived from an EMBL/GenBank/DDBJ whole genome shotgun (WGS) entry which is preliminary data.</text>
</comment>
<keyword evidence="2" id="KW-1185">Reference proteome</keyword>
<dbReference type="AlphaFoldDB" id="A0AA41NGN7"/>
<protein>
    <submittedName>
        <fullName evidence="1">T-complex protein 1 subunit eta</fullName>
    </submittedName>
</protein>